<comment type="caution">
    <text evidence="16">The sequence shown here is derived from an EMBL/GenBank/DDBJ whole genome shotgun (WGS) entry which is preliminary data.</text>
</comment>
<evidence type="ECO:0000256" key="5">
    <source>
        <dbReference type="ARBA" id="ARBA00022806"/>
    </source>
</evidence>
<evidence type="ECO:0000256" key="10">
    <source>
        <dbReference type="PROSITE-ProRule" id="PRU00552"/>
    </source>
</evidence>
<dbReference type="GO" id="GO:0005634">
    <property type="term" value="C:nucleus"/>
    <property type="evidence" value="ECO:0007669"/>
    <property type="project" value="UniProtKB-SubCell"/>
</dbReference>
<dbReference type="Proteomes" id="UP000034841">
    <property type="component" value="Unassembled WGS sequence"/>
</dbReference>
<gene>
    <name evidence="16" type="primary">rrp-3</name>
    <name evidence="16" type="ORF">CFO_g2659</name>
</gene>
<feature type="region of interest" description="Disordered" evidence="12">
    <location>
        <begin position="43"/>
        <end position="148"/>
    </location>
</feature>
<feature type="compositionally biased region" description="Acidic residues" evidence="12">
    <location>
        <begin position="118"/>
        <end position="145"/>
    </location>
</feature>
<dbReference type="InterPro" id="IPR014001">
    <property type="entry name" value="Helicase_ATP-bd"/>
</dbReference>
<keyword evidence="8" id="KW-0539">Nucleus</keyword>
<dbReference type="CDD" id="cd17954">
    <property type="entry name" value="DEADc_DDX47"/>
    <property type="match status" value="1"/>
</dbReference>
<evidence type="ECO:0000259" key="13">
    <source>
        <dbReference type="PROSITE" id="PS51192"/>
    </source>
</evidence>
<keyword evidence="17" id="KW-1185">Reference proteome</keyword>
<feature type="domain" description="DEAD-box RNA helicase Q" evidence="15">
    <location>
        <begin position="148"/>
        <end position="176"/>
    </location>
</feature>
<dbReference type="GO" id="GO:0005524">
    <property type="term" value="F:ATP binding"/>
    <property type="evidence" value="ECO:0007669"/>
    <property type="project" value="UniProtKB-KW"/>
</dbReference>
<reference evidence="16 17" key="1">
    <citation type="submission" date="2015-04" db="EMBL/GenBank/DDBJ databases">
        <title>Genome sequence of Ceratocystis platani, a major pathogen of plane trees.</title>
        <authorList>
            <person name="Belbahri L."/>
        </authorList>
    </citation>
    <scope>NUCLEOTIDE SEQUENCE [LARGE SCALE GENOMIC DNA]</scope>
    <source>
        <strain evidence="16 17">CFO</strain>
    </source>
</reference>
<evidence type="ECO:0000256" key="7">
    <source>
        <dbReference type="ARBA" id="ARBA00022884"/>
    </source>
</evidence>
<dbReference type="PROSITE" id="PS51195">
    <property type="entry name" value="Q_MOTIF"/>
    <property type="match status" value="1"/>
</dbReference>
<dbReference type="GO" id="GO:0042254">
    <property type="term" value="P:ribosome biogenesis"/>
    <property type="evidence" value="ECO:0007669"/>
    <property type="project" value="UniProtKB-KW"/>
</dbReference>
<feature type="short sequence motif" description="Q motif" evidence="10">
    <location>
        <begin position="148"/>
        <end position="176"/>
    </location>
</feature>
<name>A0A0F8BR03_CERFI</name>
<proteinExistence type="inferred from homology"/>
<dbReference type="Gene3D" id="3.40.50.300">
    <property type="entry name" value="P-loop containing nucleotide triphosphate hydrolases"/>
    <property type="match status" value="2"/>
</dbReference>
<dbReference type="GO" id="GO:0016787">
    <property type="term" value="F:hydrolase activity"/>
    <property type="evidence" value="ECO:0007669"/>
    <property type="project" value="UniProtKB-KW"/>
</dbReference>
<sequence>MPANIVKKRKLSYDADGLKTKKTPKLMRDKAKIEANMKAKNLKKKSTVAKNITATVASFTSEKSKAKKEPLKKTTKPVPQPAEESEEDSEDDDEEQTVAKQLEAEAEAGVSASAGSESDSEPEESSVQEGKEDEAQEDEAQEEEKEIQTFKELGVVDALCEACDNLGYKKPTPIQQKSIPAAVTGRDIIGLAETGSGKTAAFSIPILQALLDKPQPYFALVLAPTRELATQIGQVFDALGAQISLRCAVIIGGLDMITQSIALSKKPHVIVATPGRILDHLEKTKGFSLRSLKYLVMDEADRLLDMDFGPILDKILKFLPRERNTYLFSATMSSKIESLQRASLRNPVRVSISANKYQTVSTLKQNYVFIPHMHKDTYLIYLITEFAGQTTIVFTRTQYEAQRISILLRTLGFGAIPLYGQLSQTARLGALNKFKSGSREILVATDVAARGLDIPKVDLVINFDLPQDSKTYVHRVGRTARAGKSGVAITIMTQYDIEIFTRIEAALGMKFPEYPTEKNEVMVFQGRVEEAQRHAKMEMKQLQESKGNKRGGKTQRGPRGAGGNRRRHDGMDAEEG</sequence>
<feature type="compositionally biased region" description="Basic and acidic residues" evidence="12">
    <location>
        <begin position="532"/>
        <end position="547"/>
    </location>
</feature>
<evidence type="ECO:0000256" key="2">
    <source>
        <dbReference type="ARBA" id="ARBA00022517"/>
    </source>
</evidence>
<feature type="domain" description="Helicase C-terminal" evidence="14">
    <location>
        <begin position="378"/>
        <end position="522"/>
    </location>
</feature>
<keyword evidence="3 11" id="KW-0547">Nucleotide-binding</keyword>
<dbReference type="PANTHER" id="PTHR47959">
    <property type="entry name" value="ATP-DEPENDENT RNA HELICASE RHLE-RELATED"/>
    <property type="match status" value="1"/>
</dbReference>
<dbReference type="InterPro" id="IPR011545">
    <property type="entry name" value="DEAD/DEAH_box_helicase_dom"/>
</dbReference>
<feature type="region of interest" description="Disordered" evidence="12">
    <location>
        <begin position="532"/>
        <end position="576"/>
    </location>
</feature>
<dbReference type="SUPFAM" id="SSF52540">
    <property type="entry name" value="P-loop containing nucleoside triphosphate hydrolases"/>
    <property type="match status" value="1"/>
</dbReference>
<dbReference type="OrthoDB" id="10261904at2759"/>
<dbReference type="InterPro" id="IPR044765">
    <property type="entry name" value="DDX47/Rrp3_DEADc"/>
</dbReference>
<evidence type="ECO:0000256" key="1">
    <source>
        <dbReference type="ARBA" id="ARBA00004123"/>
    </source>
</evidence>
<feature type="compositionally biased region" description="Polar residues" evidence="12">
    <location>
        <begin position="48"/>
        <end position="60"/>
    </location>
</feature>
<dbReference type="GO" id="GO:0010467">
    <property type="term" value="P:gene expression"/>
    <property type="evidence" value="ECO:0007669"/>
    <property type="project" value="UniProtKB-ARBA"/>
</dbReference>
<evidence type="ECO:0000256" key="12">
    <source>
        <dbReference type="SAM" id="MobiDB-lite"/>
    </source>
</evidence>
<feature type="compositionally biased region" description="Low complexity" evidence="12">
    <location>
        <begin position="107"/>
        <end position="117"/>
    </location>
</feature>
<feature type="compositionally biased region" description="Acidic residues" evidence="12">
    <location>
        <begin position="83"/>
        <end position="96"/>
    </location>
</feature>
<organism evidence="16 17">
    <name type="scientific">Ceratocystis fimbriata f. sp. platani</name>
    <dbReference type="NCBI Taxonomy" id="88771"/>
    <lineage>
        <taxon>Eukaryota</taxon>
        <taxon>Fungi</taxon>
        <taxon>Dikarya</taxon>
        <taxon>Ascomycota</taxon>
        <taxon>Pezizomycotina</taxon>
        <taxon>Sordariomycetes</taxon>
        <taxon>Hypocreomycetidae</taxon>
        <taxon>Microascales</taxon>
        <taxon>Ceratocystidaceae</taxon>
        <taxon>Ceratocystis</taxon>
    </lineage>
</organism>
<dbReference type="EC" id="3.6.4.-" evidence="16"/>
<dbReference type="InterPro" id="IPR027417">
    <property type="entry name" value="P-loop_NTPase"/>
</dbReference>
<dbReference type="SMART" id="SM00490">
    <property type="entry name" value="HELICc"/>
    <property type="match status" value="1"/>
</dbReference>
<dbReference type="AlphaFoldDB" id="A0A0F8BR03"/>
<dbReference type="GO" id="GO:0003724">
    <property type="term" value="F:RNA helicase activity"/>
    <property type="evidence" value="ECO:0007669"/>
    <property type="project" value="InterPro"/>
</dbReference>
<dbReference type="InterPro" id="IPR000629">
    <property type="entry name" value="RNA-helicase_DEAD-box_CS"/>
</dbReference>
<dbReference type="SMART" id="SM00487">
    <property type="entry name" value="DEXDc"/>
    <property type="match status" value="1"/>
</dbReference>
<accession>A0A0F8BR03</accession>
<keyword evidence="6 11" id="KW-0067">ATP-binding</keyword>
<dbReference type="CDD" id="cd18787">
    <property type="entry name" value="SF2_C_DEAD"/>
    <property type="match status" value="1"/>
</dbReference>
<dbReference type="InterPro" id="IPR001650">
    <property type="entry name" value="Helicase_C-like"/>
</dbReference>
<evidence type="ECO:0000313" key="17">
    <source>
        <dbReference type="Proteomes" id="UP000034841"/>
    </source>
</evidence>
<comment type="similarity">
    <text evidence="9">Belongs to the DEAD box helicase family. DDX47/RRP3 subfamily.</text>
</comment>
<keyword evidence="4 11" id="KW-0378">Hydrolase</keyword>
<dbReference type="PROSITE" id="PS51192">
    <property type="entry name" value="HELICASE_ATP_BIND_1"/>
    <property type="match status" value="1"/>
</dbReference>
<dbReference type="Pfam" id="PF00271">
    <property type="entry name" value="Helicase_C"/>
    <property type="match status" value="1"/>
</dbReference>
<keyword evidence="2" id="KW-0690">Ribosome biogenesis</keyword>
<evidence type="ECO:0000259" key="15">
    <source>
        <dbReference type="PROSITE" id="PS51195"/>
    </source>
</evidence>
<feature type="compositionally biased region" description="Basic and acidic residues" evidence="12">
    <location>
        <begin position="62"/>
        <end position="72"/>
    </location>
</feature>
<comment type="subcellular location">
    <subcellularLocation>
        <location evidence="1">Nucleus</location>
    </subcellularLocation>
</comment>
<feature type="domain" description="Helicase ATP-binding" evidence="13">
    <location>
        <begin position="179"/>
        <end position="350"/>
    </location>
</feature>
<dbReference type="InterPro" id="IPR014014">
    <property type="entry name" value="RNA_helicase_DEAD_Q_motif"/>
</dbReference>
<dbReference type="PANTHER" id="PTHR47959:SF20">
    <property type="entry name" value="RNA HELICASE"/>
    <property type="match status" value="1"/>
</dbReference>
<dbReference type="PROSITE" id="PS51194">
    <property type="entry name" value="HELICASE_CTER"/>
    <property type="match status" value="1"/>
</dbReference>
<evidence type="ECO:0000256" key="8">
    <source>
        <dbReference type="ARBA" id="ARBA00023242"/>
    </source>
</evidence>
<keyword evidence="5 11" id="KW-0347">Helicase</keyword>
<dbReference type="GO" id="GO:0005829">
    <property type="term" value="C:cytosol"/>
    <property type="evidence" value="ECO:0007669"/>
    <property type="project" value="TreeGrafter"/>
</dbReference>
<dbReference type="GO" id="GO:0003723">
    <property type="term" value="F:RNA binding"/>
    <property type="evidence" value="ECO:0007669"/>
    <property type="project" value="UniProtKB-KW"/>
</dbReference>
<dbReference type="PROSITE" id="PS00039">
    <property type="entry name" value="DEAD_ATP_HELICASE"/>
    <property type="match status" value="1"/>
</dbReference>
<evidence type="ECO:0000256" key="6">
    <source>
        <dbReference type="ARBA" id="ARBA00022840"/>
    </source>
</evidence>
<evidence type="ECO:0000256" key="9">
    <source>
        <dbReference type="ARBA" id="ARBA00024350"/>
    </source>
</evidence>
<evidence type="ECO:0000313" key="16">
    <source>
        <dbReference type="EMBL" id="KKF94978.1"/>
    </source>
</evidence>
<evidence type="ECO:0000256" key="11">
    <source>
        <dbReference type="RuleBase" id="RU000492"/>
    </source>
</evidence>
<dbReference type="Pfam" id="PF00270">
    <property type="entry name" value="DEAD"/>
    <property type="match status" value="1"/>
</dbReference>
<evidence type="ECO:0000259" key="14">
    <source>
        <dbReference type="PROSITE" id="PS51194"/>
    </source>
</evidence>
<dbReference type="EMBL" id="LBBL01000126">
    <property type="protein sequence ID" value="KKF94978.1"/>
    <property type="molecule type" value="Genomic_DNA"/>
</dbReference>
<evidence type="ECO:0000256" key="3">
    <source>
        <dbReference type="ARBA" id="ARBA00022741"/>
    </source>
</evidence>
<evidence type="ECO:0000256" key="4">
    <source>
        <dbReference type="ARBA" id="ARBA00022801"/>
    </source>
</evidence>
<keyword evidence="7" id="KW-0694">RNA-binding</keyword>
<dbReference type="InterPro" id="IPR050079">
    <property type="entry name" value="DEAD_box_RNA_helicase"/>
</dbReference>
<protein>
    <submittedName>
        <fullName evidence="16">ATP-dependent rRNA helicase rrp-3</fullName>
        <ecNumber evidence="16">3.6.4.-</ecNumber>
    </submittedName>
</protein>